<dbReference type="Pfam" id="PF21964">
    <property type="entry name" value="NSF_ATPase_lid"/>
    <property type="match status" value="1"/>
</dbReference>
<evidence type="ECO:0000256" key="5">
    <source>
        <dbReference type="ARBA" id="ARBA00022927"/>
    </source>
</evidence>
<dbReference type="InParanoid" id="F2TYA0"/>
<accession>F2TYA0</accession>
<protein>
    <recommendedName>
        <fullName evidence="7">Vesicle-fusing ATPase</fullName>
        <ecNumber evidence="7">3.6.4.6</ecNumber>
    </recommendedName>
</protein>
<dbReference type="InterPro" id="IPR003960">
    <property type="entry name" value="ATPase_AAA_CS"/>
</dbReference>
<keyword evidence="5 7" id="KW-0653">Protein transport</keyword>
<keyword evidence="7" id="KW-0479">Metal-binding</keyword>
<dbReference type="GeneID" id="16079126"/>
<evidence type="ECO:0000256" key="3">
    <source>
        <dbReference type="ARBA" id="ARBA00022741"/>
    </source>
</evidence>
<evidence type="ECO:0000256" key="2">
    <source>
        <dbReference type="ARBA" id="ARBA00022448"/>
    </source>
</evidence>
<dbReference type="AlphaFoldDB" id="F2TYA0"/>
<evidence type="ECO:0000259" key="8">
    <source>
        <dbReference type="SMART" id="SM00382"/>
    </source>
</evidence>
<dbReference type="InterPro" id="IPR003959">
    <property type="entry name" value="ATPase_AAA_core"/>
</dbReference>
<evidence type="ECO:0000313" key="10">
    <source>
        <dbReference type="Proteomes" id="UP000007799"/>
    </source>
</evidence>
<dbReference type="SUPFAM" id="SSF52540">
    <property type="entry name" value="P-loop containing nucleoside triphosphate hydrolases"/>
    <property type="match status" value="2"/>
</dbReference>
<dbReference type="EC" id="3.6.4.6" evidence="7"/>
<dbReference type="InterPro" id="IPR027417">
    <property type="entry name" value="P-loop_NTPase"/>
</dbReference>
<keyword evidence="7" id="KW-0378">Hydrolase</keyword>
<proteinExistence type="inferred from homology"/>
<evidence type="ECO:0000256" key="7">
    <source>
        <dbReference type="RuleBase" id="RU367045"/>
    </source>
</evidence>
<dbReference type="GO" id="GO:0005524">
    <property type="term" value="F:ATP binding"/>
    <property type="evidence" value="ECO:0007669"/>
    <property type="project" value="UniProtKB-UniRule"/>
</dbReference>
<dbReference type="GO" id="GO:0016887">
    <property type="term" value="F:ATP hydrolysis activity"/>
    <property type="evidence" value="ECO:0007669"/>
    <property type="project" value="InterPro"/>
</dbReference>
<keyword evidence="2 7" id="KW-0813">Transport</keyword>
<dbReference type="InterPro" id="IPR054419">
    <property type="entry name" value="NSF_ATPase_lid"/>
</dbReference>
<sequence length="613" mass="68032">MLFVCSAAFGSQMFEMKLVKSSSTQEAVRNRLVVSTECSVPAQVRHVYVHPQDGGRFAQTLERSPVLKPTQVAANVAQRKWAKLTLGEDLKIEPISGPFDGVGLATLELDFWKKSASQTTRYKIEEMATQFRESFANMILSPGQLILFSFKPSNAKEVLLSVTVKELFKFDEGSLMGPSLHVIIMDELDAICRQRGSVQSGTGVHDSIVNQLLSKIDGVEALNNILLIGMTNRLDMIDEALLRPGRLELKMQIGLPDTVGREQIFNIHTKKMRENKMLAEDVNIKELAGATKNFSGAEIAGVCRSAASFASNRCIKFDNTVEVKTEELSSIKVTREDFLNAVQEVIPAFGAATEELDDCARNGIVTWGEPVQRVLSDGELLIQQAENSTRTPLVSVLLSGQAGSGKTALAAALALRSSFPLVKLISPEQMVGYSEFAKVNKINKVFEDAYKSRLSVIVIDDIERLLDYSAMGNRFSNVILQALLVLFKKAPPKGHKLFLIGTTSKRSVLDLMGITEAFSQIIQVEQLTEGSQVMKVIDDLQPFPERDIEQIRTALSHGSQLRHSMLDDTVEISIGIKKLYMLIEMARQAEEQPGEKFLESLFDECRYNRRHLD</sequence>
<dbReference type="InterPro" id="IPR003593">
    <property type="entry name" value="AAA+_ATPase"/>
</dbReference>
<dbReference type="SUPFAM" id="SSF50692">
    <property type="entry name" value="ADC-like"/>
    <property type="match status" value="1"/>
</dbReference>
<dbReference type="STRING" id="946362.F2TYA0"/>
<dbReference type="Gene3D" id="1.10.8.60">
    <property type="match status" value="2"/>
</dbReference>
<dbReference type="KEGG" id="sre:PTSG_11682"/>
<dbReference type="InterPro" id="IPR039812">
    <property type="entry name" value="Vesicle-fus_ATPase"/>
</dbReference>
<keyword evidence="7" id="KW-0460">Magnesium</keyword>
<evidence type="ECO:0000256" key="4">
    <source>
        <dbReference type="ARBA" id="ARBA00022840"/>
    </source>
</evidence>
<dbReference type="InterPro" id="IPR009010">
    <property type="entry name" value="Asp_de-COase-like_dom_sf"/>
</dbReference>
<evidence type="ECO:0000313" key="9">
    <source>
        <dbReference type="EMBL" id="EGD76359.1"/>
    </source>
</evidence>
<dbReference type="PANTHER" id="PTHR23078:SF3">
    <property type="entry name" value="VESICLE-FUSING ATPASE"/>
    <property type="match status" value="1"/>
</dbReference>
<dbReference type="GO" id="GO:0046872">
    <property type="term" value="F:metal ion binding"/>
    <property type="evidence" value="ECO:0007669"/>
    <property type="project" value="UniProtKB-UniRule"/>
</dbReference>
<dbReference type="SUPFAM" id="SSF54585">
    <property type="entry name" value="Cdc48 domain 2-like"/>
    <property type="match status" value="1"/>
</dbReference>
<comment type="function">
    <text evidence="7">Required for vesicle-mediated transport. Catalyzes the fusion of transport vesicles within the Golgi cisternae. Is also required for transport from the endoplasmic reticulum to the Golgi stack. Seems to function as a fusion protein required for the delivery of cargo proteins to all compartments of the Golgi stack independent of vesicle origin.</text>
</comment>
<dbReference type="OrthoDB" id="9982946at2759"/>
<dbReference type="GO" id="GO:0005795">
    <property type="term" value="C:Golgi stack"/>
    <property type="evidence" value="ECO:0007669"/>
    <property type="project" value="TreeGrafter"/>
</dbReference>
<dbReference type="PROSITE" id="PS00674">
    <property type="entry name" value="AAA"/>
    <property type="match status" value="1"/>
</dbReference>
<dbReference type="InterPro" id="IPR029067">
    <property type="entry name" value="CDC48_domain_2-like_sf"/>
</dbReference>
<keyword evidence="7" id="KW-0931">ER-Golgi transport</keyword>
<keyword evidence="4 6" id="KW-0067">ATP-binding</keyword>
<keyword evidence="10" id="KW-1185">Reference proteome</keyword>
<feature type="domain" description="AAA+ ATPase" evidence="8">
    <location>
        <begin position="392"/>
        <end position="528"/>
    </location>
</feature>
<keyword evidence="7" id="KW-0963">Cytoplasm</keyword>
<dbReference type="Proteomes" id="UP000007799">
    <property type="component" value="Unassembled WGS sequence"/>
</dbReference>
<dbReference type="Pfam" id="PF17862">
    <property type="entry name" value="AAA_lid_3"/>
    <property type="match status" value="1"/>
</dbReference>
<evidence type="ECO:0000256" key="6">
    <source>
        <dbReference type="RuleBase" id="RU003651"/>
    </source>
</evidence>
<comment type="catalytic activity">
    <reaction evidence="7">
        <text>ATP + H2O = ADP + phosphate + H(+)</text>
        <dbReference type="Rhea" id="RHEA:13065"/>
        <dbReference type="ChEBI" id="CHEBI:15377"/>
        <dbReference type="ChEBI" id="CHEBI:15378"/>
        <dbReference type="ChEBI" id="CHEBI:30616"/>
        <dbReference type="ChEBI" id="CHEBI:43474"/>
        <dbReference type="ChEBI" id="CHEBI:456216"/>
        <dbReference type="EC" id="3.6.4.6"/>
    </reaction>
</comment>
<dbReference type="EMBL" id="GL832956">
    <property type="protein sequence ID" value="EGD76359.1"/>
    <property type="molecule type" value="Genomic_DNA"/>
</dbReference>
<dbReference type="FunFam" id="3.40.50.300:FF:000166">
    <property type="entry name" value="vesicle-fusing ATPase isoform X1"/>
    <property type="match status" value="1"/>
</dbReference>
<dbReference type="Pfam" id="PF00004">
    <property type="entry name" value="AAA"/>
    <property type="match status" value="2"/>
</dbReference>
<gene>
    <name evidence="9" type="ORF">PTSG_11682</name>
</gene>
<dbReference type="GO" id="GO:0006891">
    <property type="term" value="P:intra-Golgi vesicle-mediated transport"/>
    <property type="evidence" value="ECO:0007669"/>
    <property type="project" value="TreeGrafter"/>
</dbReference>
<dbReference type="GO" id="GO:0035494">
    <property type="term" value="P:SNARE complex disassembly"/>
    <property type="evidence" value="ECO:0007669"/>
    <property type="project" value="InterPro"/>
</dbReference>
<evidence type="ECO:0000256" key="1">
    <source>
        <dbReference type="ARBA" id="ARBA00006914"/>
    </source>
</evidence>
<dbReference type="FunCoup" id="F2TYA0">
    <property type="interactions" value="600"/>
</dbReference>
<comment type="cofactor">
    <cofactor evidence="7">
        <name>Mg(2+)</name>
        <dbReference type="ChEBI" id="CHEBI:18420"/>
    </cofactor>
    <text evidence="7">Binds 1 Mg(2+) ion per subunit.</text>
</comment>
<dbReference type="FunFam" id="1.10.8.60:FF:000026">
    <property type="entry name" value="vesicle-fusing ATPase isoform X1"/>
    <property type="match status" value="1"/>
</dbReference>
<organism evidence="10">
    <name type="scientific">Salpingoeca rosetta (strain ATCC 50818 / BSB-021)</name>
    <dbReference type="NCBI Taxonomy" id="946362"/>
    <lineage>
        <taxon>Eukaryota</taxon>
        <taxon>Choanoflagellata</taxon>
        <taxon>Craspedida</taxon>
        <taxon>Salpingoecidae</taxon>
        <taxon>Salpingoeca</taxon>
    </lineage>
</organism>
<reference evidence="9" key="1">
    <citation type="submission" date="2009-08" db="EMBL/GenBank/DDBJ databases">
        <title>Annotation of Salpingoeca rosetta.</title>
        <authorList>
            <consortium name="The Broad Institute Genome Sequencing Platform"/>
            <person name="Russ C."/>
            <person name="Cuomo C."/>
            <person name="Burger G."/>
            <person name="Gray M.W."/>
            <person name="Holland P.W.H."/>
            <person name="King N."/>
            <person name="Lang F.B.F."/>
            <person name="Roger A.J."/>
            <person name="Ruiz-Trillo I."/>
            <person name="Young S.K."/>
            <person name="Zeng Q."/>
            <person name="Gargeya S."/>
            <person name="Alvarado L."/>
            <person name="Berlin A."/>
            <person name="Chapman S.B."/>
            <person name="Chen Z."/>
            <person name="Freedman E."/>
            <person name="Gellesch M."/>
            <person name="Goldberg J."/>
            <person name="Griggs A."/>
            <person name="Gujja S."/>
            <person name="Heilman E."/>
            <person name="Heiman D."/>
            <person name="Howarth C."/>
            <person name="Mehta T."/>
            <person name="Neiman D."/>
            <person name="Pearson M."/>
            <person name="Roberts A."/>
            <person name="Saif S."/>
            <person name="Shea T."/>
            <person name="Shenoy N."/>
            <person name="Sisk P."/>
            <person name="Stolte C."/>
            <person name="Sykes S."/>
            <person name="White J."/>
            <person name="Yandava C."/>
            <person name="Haas B."/>
            <person name="Nusbaum C."/>
            <person name="Birren B."/>
        </authorList>
    </citation>
    <scope>NUCLEOTIDE SEQUENCE [LARGE SCALE GENOMIC DNA]</scope>
    <source>
        <strain evidence="9">ATCC 50818</strain>
    </source>
</reference>
<keyword evidence="3 6" id="KW-0547">Nucleotide-binding</keyword>
<dbReference type="PANTHER" id="PTHR23078">
    <property type="entry name" value="VESICULAR-FUSION PROTEIN NSF"/>
    <property type="match status" value="1"/>
</dbReference>
<dbReference type="InterPro" id="IPR041569">
    <property type="entry name" value="AAA_lid_3"/>
</dbReference>
<dbReference type="Gene3D" id="3.40.50.300">
    <property type="entry name" value="P-loop containing nucleotide triphosphate hydrolases"/>
    <property type="match status" value="2"/>
</dbReference>
<comment type="similarity">
    <text evidence="1 6">Belongs to the AAA ATPase family.</text>
</comment>
<comment type="subcellular location">
    <subcellularLocation>
        <location evidence="7">Cytoplasm</location>
    </subcellularLocation>
</comment>
<name>F2TYA0_SALR5</name>
<dbReference type="eggNOG" id="KOG0741">
    <property type="taxonomic scope" value="Eukaryota"/>
</dbReference>
<dbReference type="GO" id="GO:0043001">
    <property type="term" value="P:Golgi to plasma membrane protein transport"/>
    <property type="evidence" value="ECO:0007669"/>
    <property type="project" value="TreeGrafter"/>
</dbReference>
<dbReference type="RefSeq" id="XP_004998534.1">
    <property type="nucleotide sequence ID" value="XM_004998477.1"/>
</dbReference>
<dbReference type="SMART" id="SM00382">
    <property type="entry name" value="AAA"/>
    <property type="match status" value="1"/>
</dbReference>
<dbReference type="Gene3D" id="2.40.40.20">
    <property type="match status" value="1"/>
</dbReference>